<protein>
    <submittedName>
        <fullName evidence="4">Short-chain dehydrogenase reductase SDR</fullName>
    </submittedName>
</protein>
<name>A0A0R2BPS7_SECCO</name>
<dbReference type="GO" id="GO:0016491">
    <property type="term" value="F:oxidoreductase activity"/>
    <property type="evidence" value="ECO:0007669"/>
    <property type="project" value="UniProtKB-KW"/>
</dbReference>
<dbReference type="Gene3D" id="3.40.50.720">
    <property type="entry name" value="NAD(P)-binding Rossmann-like Domain"/>
    <property type="match status" value="1"/>
</dbReference>
<dbReference type="EMBL" id="AYYR01000013">
    <property type="protein sequence ID" value="KRM77283.1"/>
    <property type="molecule type" value="Genomic_DNA"/>
</dbReference>
<dbReference type="PANTHER" id="PTHR24320">
    <property type="entry name" value="RETINOL DEHYDROGENASE"/>
    <property type="match status" value="1"/>
</dbReference>
<evidence type="ECO:0000256" key="1">
    <source>
        <dbReference type="ARBA" id="ARBA00006484"/>
    </source>
</evidence>
<comment type="caution">
    <text evidence="4">The sequence shown here is derived from an EMBL/GenBank/DDBJ whole genome shotgun (WGS) entry which is preliminary data.</text>
</comment>
<dbReference type="InterPro" id="IPR036291">
    <property type="entry name" value="NAD(P)-bd_dom_sf"/>
</dbReference>
<dbReference type="AlphaFoldDB" id="A0A0R2BPS7"/>
<accession>A0A0R2BPS7</accession>
<sequence>MKTPQQPINSPFTMKSTSTQVMRGTNLKGMTAIVTGGYSGIGLKVTESLVRSGAHVIIPARNLKNAQNAAGHLPNVEFAVLVLMDTLSIDAFATDFLNTHHQLDLLIACAGIMFAPLKRDNRGNEAQLSTNYLGHFQLAAKLYPALKAAGKSRVIMVTSRAQSWNGVDFNDPNFSTREYDPRVAYAQSKVADILFAVELDKRAQHDGIRAFAVHPGLVPGTGLGRFINSNAYLQNAMRFLMNDLKATRLISTRNALKAYLHGEQEYDYFKTVSQGAAPILWSATSTLLRDKGGVFVEDSNIGKEVGGDSTSKFGVRPWSIDAQLAERLWSLGEKLTGVKFDI</sequence>
<reference evidence="4 5" key="1">
    <citation type="journal article" date="2015" name="Genome Announc.">
        <title>Expanding the biotechnology potential of lactobacilli through comparative genomics of 213 strains and associated genera.</title>
        <authorList>
            <person name="Sun Z."/>
            <person name="Harris H.M."/>
            <person name="McCann A."/>
            <person name="Guo C."/>
            <person name="Argimon S."/>
            <person name="Zhang W."/>
            <person name="Yang X."/>
            <person name="Jeffery I.B."/>
            <person name="Cooney J.C."/>
            <person name="Kagawa T.F."/>
            <person name="Liu W."/>
            <person name="Song Y."/>
            <person name="Salvetti E."/>
            <person name="Wrobel A."/>
            <person name="Rasinkangas P."/>
            <person name="Parkhill J."/>
            <person name="Rea M.C."/>
            <person name="O'Sullivan O."/>
            <person name="Ritari J."/>
            <person name="Douillard F.P."/>
            <person name="Paul Ross R."/>
            <person name="Yang R."/>
            <person name="Briner A.E."/>
            <person name="Felis G.E."/>
            <person name="de Vos W.M."/>
            <person name="Barrangou R."/>
            <person name="Klaenhammer T.R."/>
            <person name="Caufield P.W."/>
            <person name="Cui Y."/>
            <person name="Zhang H."/>
            <person name="O'Toole P.W."/>
        </authorList>
    </citation>
    <scope>NUCLEOTIDE SEQUENCE [LARGE SCALE GENOMIC DNA]</scope>
    <source>
        <strain evidence="4 5">DSM 20515</strain>
    </source>
</reference>
<evidence type="ECO:0000256" key="2">
    <source>
        <dbReference type="ARBA" id="ARBA00022857"/>
    </source>
</evidence>
<dbReference type="RefSeq" id="WP_056996207.1">
    <property type="nucleotide sequence ID" value="NZ_AYYR01000013.1"/>
</dbReference>
<dbReference type="Pfam" id="PF00106">
    <property type="entry name" value="adh_short"/>
    <property type="match status" value="1"/>
</dbReference>
<proteinExistence type="inferred from homology"/>
<evidence type="ECO:0000256" key="3">
    <source>
        <dbReference type="ARBA" id="ARBA00023002"/>
    </source>
</evidence>
<dbReference type="STRING" id="33960.TY91_07780"/>
<dbReference type="PANTHER" id="PTHR24320:SF282">
    <property type="entry name" value="WW DOMAIN-CONTAINING OXIDOREDUCTASE"/>
    <property type="match status" value="1"/>
</dbReference>
<organism evidence="4 5">
    <name type="scientific">Secundilactobacillus collinoides DSM 20515 = JCM 1123</name>
    <dbReference type="NCBI Taxonomy" id="1423733"/>
    <lineage>
        <taxon>Bacteria</taxon>
        <taxon>Bacillati</taxon>
        <taxon>Bacillota</taxon>
        <taxon>Bacilli</taxon>
        <taxon>Lactobacillales</taxon>
        <taxon>Lactobacillaceae</taxon>
        <taxon>Secundilactobacillus</taxon>
    </lineage>
</organism>
<comment type="similarity">
    <text evidence="1">Belongs to the short-chain dehydrogenases/reductases (SDR) family.</text>
</comment>
<keyword evidence="3" id="KW-0560">Oxidoreductase</keyword>
<evidence type="ECO:0000313" key="4">
    <source>
        <dbReference type="EMBL" id="KRM77283.1"/>
    </source>
</evidence>
<evidence type="ECO:0000313" key="5">
    <source>
        <dbReference type="Proteomes" id="UP000051845"/>
    </source>
</evidence>
<keyword evidence="2" id="KW-0521">NADP</keyword>
<dbReference type="InterPro" id="IPR002347">
    <property type="entry name" value="SDR_fam"/>
</dbReference>
<gene>
    <name evidence="4" type="ORF">FC82_GL000528</name>
</gene>
<dbReference type="PRINTS" id="PR00081">
    <property type="entry name" value="GDHRDH"/>
</dbReference>
<dbReference type="Proteomes" id="UP000051845">
    <property type="component" value="Unassembled WGS sequence"/>
</dbReference>
<dbReference type="SUPFAM" id="SSF51735">
    <property type="entry name" value="NAD(P)-binding Rossmann-fold domains"/>
    <property type="match status" value="1"/>
</dbReference>
<dbReference type="PATRIC" id="fig|1423733.4.peg.550"/>